<name>A0A0K2UUH6_LEPSM</name>
<evidence type="ECO:0000313" key="1">
    <source>
        <dbReference type="EMBL" id="CDW41572.1"/>
    </source>
</evidence>
<reference evidence="1" key="1">
    <citation type="submission" date="2014-05" db="EMBL/GenBank/DDBJ databases">
        <authorList>
            <person name="Chronopoulou M."/>
        </authorList>
    </citation>
    <scope>NUCLEOTIDE SEQUENCE</scope>
    <source>
        <tissue evidence="1">Whole organism</tissue>
    </source>
</reference>
<accession>A0A0K2UUH6</accession>
<dbReference type="EMBL" id="HACA01024211">
    <property type="protein sequence ID" value="CDW41572.1"/>
    <property type="molecule type" value="Transcribed_RNA"/>
</dbReference>
<dbReference type="AlphaFoldDB" id="A0A0K2UUH6"/>
<proteinExistence type="predicted"/>
<organism evidence="1">
    <name type="scientific">Lepeophtheirus salmonis</name>
    <name type="common">Salmon louse</name>
    <name type="synonym">Caligus salmonis</name>
    <dbReference type="NCBI Taxonomy" id="72036"/>
    <lineage>
        <taxon>Eukaryota</taxon>
        <taxon>Metazoa</taxon>
        <taxon>Ecdysozoa</taxon>
        <taxon>Arthropoda</taxon>
        <taxon>Crustacea</taxon>
        <taxon>Multicrustacea</taxon>
        <taxon>Hexanauplia</taxon>
        <taxon>Copepoda</taxon>
        <taxon>Siphonostomatoida</taxon>
        <taxon>Caligidae</taxon>
        <taxon>Lepeophtheirus</taxon>
    </lineage>
</organism>
<protein>
    <submittedName>
        <fullName evidence="1">Uncharacterized protein</fullName>
    </submittedName>
</protein>
<sequence>MYLTTKYRALLSPVVVFVSRSEGYQSVRMISTFSMTTSANTSLISEMFMLNFTRDFILIYFSEFQGLPDTDVIVGSAVLSAATKSFFNTVGLEHYKQYVDEVFILLHPIITRKDRVQ</sequence>